<evidence type="ECO:0000313" key="2">
    <source>
        <dbReference type="EMBL" id="MFK4444536.1"/>
    </source>
</evidence>
<organism evidence="2 3">
    <name type="scientific">Caballeronia udeis</name>
    <dbReference type="NCBI Taxonomy" id="1232866"/>
    <lineage>
        <taxon>Bacteria</taxon>
        <taxon>Pseudomonadati</taxon>
        <taxon>Pseudomonadota</taxon>
        <taxon>Betaproteobacteria</taxon>
        <taxon>Burkholderiales</taxon>
        <taxon>Burkholderiaceae</taxon>
        <taxon>Caballeronia</taxon>
    </lineage>
</organism>
<feature type="transmembrane region" description="Helical" evidence="1">
    <location>
        <begin position="58"/>
        <end position="83"/>
    </location>
</feature>
<dbReference type="RefSeq" id="WP_404609633.1">
    <property type="nucleotide sequence ID" value="NZ_JBIYDN010000014.1"/>
</dbReference>
<sequence>MKAAFRETVPILHKETPKTIQIAVILLIFVWVVEVLFFAHMAWFAIQHNLIVSPVQRLGATTLVVIFGGWLVLKAGLTVCLAFRQNWARYVELLLTVFGLMMTIDASINTGMWTTFVTFGPLDFANVAATLLLFVGPANAWFRRISTPSA</sequence>
<keyword evidence="3" id="KW-1185">Reference proteome</keyword>
<evidence type="ECO:0008006" key="4">
    <source>
        <dbReference type="Google" id="ProtNLM"/>
    </source>
</evidence>
<dbReference type="EMBL" id="JBIYDN010000014">
    <property type="protein sequence ID" value="MFK4444536.1"/>
    <property type="molecule type" value="Genomic_DNA"/>
</dbReference>
<comment type="caution">
    <text evidence="2">The sequence shown here is derived from an EMBL/GenBank/DDBJ whole genome shotgun (WGS) entry which is preliminary data.</text>
</comment>
<feature type="transmembrane region" description="Helical" evidence="1">
    <location>
        <begin position="20"/>
        <end position="46"/>
    </location>
</feature>
<keyword evidence="1" id="KW-0812">Transmembrane</keyword>
<evidence type="ECO:0000256" key="1">
    <source>
        <dbReference type="SAM" id="Phobius"/>
    </source>
</evidence>
<gene>
    <name evidence="2" type="ORF">ABH943_004558</name>
</gene>
<feature type="transmembrane region" description="Helical" evidence="1">
    <location>
        <begin position="90"/>
        <end position="112"/>
    </location>
</feature>
<reference evidence="2 3" key="1">
    <citation type="submission" date="2024-11" db="EMBL/GenBank/DDBJ databases">
        <title>Using genomics to understand microbial adaptation to soil warming.</title>
        <authorList>
            <person name="Deangelis K.M. PhD."/>
        </authorList>
    </citation>
    <scope>NUCLEOTIDE SEQUENCE [LARGE SCALE GENOMIC DNA]</scope>
    <source>
        <strain evidence="2 3">GAS97</strain>
    </source>
</reference>
<protein>
    <recommendedName>
        <fullName evidence="4">DUF2127 domain-containing protein</fullName>
    </recommendedName>
</protein>
<feature type="transmembrane region" description="Helical" evidence="1">
    <location>
        <begin position="124"/>
        <end position="142"/>
    </location>
</feature>
<keyword evidence="1" id="KW-0472">Membrane</keyword>
<evidence type="ECO:0000313" key="3">
    <source>
        <dbReference type="Proteomes" id="UP001620514"/>
    </source>
</evidence>
<name>A0ABW8MQ10_9BURK</name>
<keyword evidence="1" id="KW-1133">Transmembrane helix</keyword>
<accession>A0ABW8MQ10</accession>
<dbReference type="Proteomes" id="UP001620514">
    <property type="component" value="Unassembled WGS sequence"/>
</dbReference>
<proteinExistence type="predicted"/>